<evidence type="ECO:0000256" key="1">
    <source>
        <dbReference type="SAM" id="MobiDB-lite"/>
    </source>
</evidence>
<dbReference type="EMBL" id="HACG01003233">
    <property type="protein sequence ID" value="CEK50098.1"/>
    <property type="molecule type" value="Transcribed_RNA"/>
</dbReference>
<gene>
    <name evidence="2" type="primary">ORF9848</name>
</gene>
<protein>
    <submittedName>
        <fullName evidence="2">Uncharacterized protein</fullName>
    </submittedName>
</protein>
<accession>A0A0B6Y1V2</accession>
<proteinExistence type="predicted"/>
<feature type="region of interest" description="Disordered" evidence="1">
    <location>
        <begin position="23"/>
        <end position="58"/>
    </location>
</feature>
<name>A0A0B6Y1V2_9EUPU</name>
<dbReference type="AlphaFoldDB" id="A0A0B6Y1V2"/>
<feature type="non-terminal residue" evidence="2">
    <location>
        <position position="58"/>
    </location>
</feature>
<organism evidence="2">
    <name type="scientific">Arion vulgaris</name>
    <dbReference type="NCBI Taxonomy" id="1028688"/>
    <lineage>
        <taxon>Eukaryota</taxon>
        <taxon>Metazoa</taxon>
        <taxon>Spiralia</taxon>
        <taxon>Lophotrochozoa</taxon>
        <taxon>Mollusca</taxon>
        <taxon>Gastropoda</taxon>
        <taxon>Heterobranchia</taxon>
        <taxon>Euthyneura</taxon>
        <taxon>Panpulmonata</taxon>
        <taxon>Eupulmonata</taxon>
        <taxon>Stylommatophora</taxon>
        <taxon>Helicina</taxon>
        <taxon>Arionoidea</taxon>
        <taxon>Arionidae</taxon>
        <taxon>Arion</taxon>
    </lineage>
</organism>
<reference evidence="2" key="1">
    <citation type="submission" date="2014-12" db="EMBL/GenBank/DDBJ databases">
        <title>Insight into the proteome of Arion vulgaris.</title>
        <authorList>
            <person name="Aradska J."/>
            <person name="Bulat T."/>
            <person name="Smidak R."/>
            <person name="Sarate P."/>
            <person name="Gangsoo J."/>
            <person name="Sialana F."/>
            <person name="Bilban M."/>
            <person name="Lubec G."/>
        </authorList>
    </citation>
    <scope>NUCLEOTIDE SEQUENCE</scope>
    <source>
        <tissue evidence="2">Skin</tissue>
    </source>
</reference>
<sequence>MANSNHRPRLSGMASEKNRFLSRSAILISSNNRKQSTGMSSSTPKSSVKPLMQSPTSN</sequence>
<evidence type="ECO:0000313" key="2">
    <source>
        <dbReference type="EMBL" id="CEK50098.1"/>
    </source>
</evidence>
<feature type="compositionally biased region" description="Low complexity" evidence="1">
    <location>
        <begin position="36"/>
        <end position="50"/>
    </location>
</feature>